<gene>
    <name evidence="1" type="ORF">BB561_003385</name>
</gene>
<comment type="caution">
    <text evidence="1">The sequence shown here is derived from an EMBL/GenBank/DDBJ whole genome shotgun (WGS) entry which is preliminary data.</text>
</comment>
<dbReference type="AlphaFoldDB" id="A0A2T9YLM7"/>
<organism evidence="1 2">
    <name type="scientific">Smittium simulii</name>
    <dbReference type="NCBI Taxonomy" id="133385"/>
    <lineage>
        <taxon>Eukaryota</taxon>
        <taxon>Fungi</taxon>
        <taxon>Fungi incertae sedis</taxon>
        <taxon>Zoopagomycota</taxon>
        <taxon>Kickxellomycotina</taxon>
        <taxon>Harpellomycetes</taxon>
        <taxon>Harpellales</taxon>
        <taxon>Legeriomycetaceae</taxon>
        <taxon>Smittium</taxon>
    </lineage>
</organism>
<name>A0A2T9YLM7_9FUNG</name>
<protein>
    <submittedName>
        <fullName evidence="1">Uncharacterized protein</fullName>
    </submittedName>
</protein>
<evidence type="ECO:0000313" key="2">
    <source>
        <dbReference type="Proteomes" id="UP000245383"/>
    </source>
</evidence>
<dbReference type="EMBL" id="MBFR01000134">
    <property type="protein sequence ID" value="PVU93240.1"/>
    <property type="molecule type" value="Genomic_DNA"/>
</dbReference>
<evidence type="ECO:0000313" key="1">
    <source>
        <dbReference type="EMBL" id="PVU93240.1"/>
    </source>
</evidence>
<accession>A0A2T9YLM7</accession>
<sequence>MVNLIIAANTTFLDLILNSMRDSSAPEKNSTIKISKIFPRTITTAGIAAQP</sequence>
<keyword evidence="2" id="KW-1185">Reference proteome</keyword>
<reference evidence="1 2" key="1">
    <citation type="journal article" date="2018" name="MBio">
        <title>Comparative Genomics Reveals the Core Gene Toolbox for the Fungus-Insect Symbiosis.</title>
        <authorList>
            <person name="Wang Y."/>
            <person name="Stata M."/>
            <person name="Wang W."/>
            <person name="Stajich J.E."/>
            <person name="White M.M."/>
            <person name="Moncalvo J.M."/>
        </authorList>
    </citation>
    <scope>NUCLEOTIDE SEQUENCE [LARGE SCALE GENOMIC DNA]</scope>
    <source>
        <strain evidence="1 2">SWE-8-4</strain>
    </source>
</reference>
<dbReference type="Proteomes" id="UP000245383">
    <property type="component" value="Unassembled WGS sequence"/>
</dbReference>
<proteinExistence type="predicted"/>